<evidence type="ECO:0000256" key="4">
    <source>
        <dbReference type="ARBA" id="ARBA00022842"/>
    </source>
</evidence>
<feature type="transmembrane region" description="Helical" evidence="5">
    <location>
        <begin position="7"/>
        <end position="29"/>
    </location>
</feature>
<dbReference type="PROSITE" id="PS50926">
    <property type="entry name" value="TRAM"/>
    <property type="match status" value="1"/>
</dbReference>
<evidence type="ECO:0000259" key="6">
    <source>
        <dbReference type="PROSITE" id="PS50926"/>
    </source>
</evidence>
<dbReference type="RefSeq" id="WP_109245494.1">
    <property type="nucleotide sequence ID" value="NZ_BFFO01000003.1"/>
</dbReference>
<keyword evidence="5" id="KW-0472">Membrane</keyword>
<dbReference type="InterPro" id="IPR052041">
    <property type="entry name" value="Nucleic_acid_metab_PIN/TRAM"/>
</dbReference>
<dbReference type="PANTHER" id="PTHR11603:SF147">
    <property type="entry name" value="MEMBRANE PROTEIN"/>
    <property type="match status" value="1"/>
</dbReference>
<dbReference type="OrthoDB" id="9780734at2"/>
<dbReference type="AlphaFoldDB" id="A0A2R5HEQ7"/>
<gene>
    <name evidence="7" type="primary">pilT_2</name>
    <name evidence="7" type="ORF">NtB2_00635</name>
</gene>
<protein>
    <submittedName>
        <fullName evidence="7">Twitching motility protein pilT</fullName>
    </submittedName>
</protein>
<dbReference type="GO" id="GO:0004518">
    <property type="term" value="F:nuclease activity"/>
    <property type="evidence" value="ECO:0007669"/>
    <property type="project" value="UniProtKB-KW"/>
</dbReference>
<dbReference type="InterPro" id="IPR002792">
    <property type="entry name" value="TRAM_dom"/>
</dbReference>
<evidence type="ECO:0000256" key="3">
    <source>
        <dbReference type="ARBA" id="ARBA00022801"/>
    </source>
</evidence>
<evidence type="ECO:0000313" key="8">
    <source>
        <dbReference type="Proteomes" id="UP000245021"/>
    </source>
</evidence>
<evidence type="ECO:0000256" key="5">
    <source>
        <dbReference type="SAM" id="Phobius"/>
    </source>
</evidence>
<dbReference type="EMBL" id="BFFO01000003">
    <property type="protein sequence ID" value="GBG96522.1"/>
    <property type="molecule type" value="Genomic_DNA"/>
</dbReference>
<comment type="caution">
    <text evidence="7">The sequence shown here is derived from an EMBL/GenBank/DDBJ whole genome shotgun (WGS) entry which is preliminary data.</text>
</comment>
<dbReference type="InterPro" id="IPR029060">
    <property type="entry name" value="PIN-like_dom_sf"/>
</dbReference>
<comment type="cofactor">
    <cofactor evidence="1">
        <name>Mg(2+)</name>
        <dbReference type="ChEBI" id="CHEBI:18420"/>
    </cofactor>
</comment>
<keyword evidence="5" id="KW-0812">Transmembrane</keyword>
<dbReference type="Proteomes" id="UP000245021">
    <property type="component" value="Unassembled WGS sequence"/>
</dbReference>
<feature type="transmembrane region" description="Helical" evidence="5">
    <location>
        <begin position="106"/>
        <end position="130"/>
    </location>
</feature>
<dbReference type="Pfam" id="PF01938">
    <property type="entry name" value="TRAM"/>
    <property type="match status" value="1"/>
</dbReference>
<accession>A0A2R5HEQ7</accession>
<feature type="transmembrane region" description="Helical" evidence="5">
    <location>
        <begin position="41"/>
        <end position="66"/>
    </location>
</feature>
<proteinExistence type="predicted"/>
<evidence type="ECO:0000256" key="1">
    <source>
        <dbReference type="ARBA" id="ARBA00001946"/>
    </source>
</evidence>
<dbReference type="InterPro" id="IPR002716">
    <property type="entry name" value="PIN_dom"/>
</dbReference>
<dbReference type="PANTHER" id="PTHR11603">
    <property type="entry name" value="AAA FAMILY ATPASE"/>
    <property type="match status" value="1"/>
</dbReference>
<keyword evidence="8" id="KW-1185">Reference proteome</keyword>
<reference evidence="7 8" key="1">
    <citation type="journal article" date="2018" name="Genome Announc.">
        <title>Draft Genome Sequence of Lactococcus sp. Strain NtB2 (JCM 32569), Isolated from the Gut of the Higher Termite Nasutitermes takasagoensis.</title>
        <authorList>
            <person name="Noda S."/>
            <person name="Aihara C."/>
            <person name="Yuki M."/>
            <person name="Ohkuma M."/>
        </authorList>
    </citation>
    <scope>NUCLEOTIDE SEQUENCE [LARGE SCALE GENOMIC DNA]</scope>
    <source>
        <strain evidence="7 8">NtB2</strain>
    </source>
</reference>
<feature type="domain" description="TRAM" evidence="6">
    <location>
        <begin position="297"/>
        <end position="363"/>
    </location>
</feature>
<dbReference type="SMART" id="SM00670">
    <property type="entry name" value="PINc"/>
    <property type="match status" value="1"/>
</dbReference>
<feature type="transmembrane region" description="Helical" evidence="5">
    <location>
        <begin position="78"/>
        <end position="100"/>
    </location>
</feature>
<sequence>MRRWMIHLVMAIVGASIGIAVLPDFWHLVGFHSGLTSHNVFNGFVGAIILFVLSFLFVATLLLALFKRIDQKISKVELSSLVFNLIGAIIGLVLGVLISIPLSLLHIPLLTNILAFILIVGLTYLGYMLFHRRGDEIFRLLSRKRRETMELVDEEVVTTTKAEPTAYVVSPLVVDTSTIIDGRIYDVLKTGFISERLIIPDFVLLELQLISDSSDPLKRAKGRRGLDLVTKLKDFENVEISDKDYPEIKEVDTKLLRFASEEGAKLVTNDFNLNKVAAIQGTKVLNINDLANAVKAQLVVGEVIDVTIIRAGSERQQGVAYMPDGTMIVVEDTADKIDKTLPVQVAKVLQTSAGRMIFADLVKK</sequence>
<dbReference type="CDD" id="cd09877">
    <property type="entry name" value="PIN_YacL-like"/>
    <property type="match status" value="1"/>
</dbReference>
<evidence type="ECO:0000256" key="2">
    <source>
        <dbReference type="ARBA" id="ARBA00022722"/>
    </source>
</evidence>
<name>A0A2R5HEQ7_9LACT</name>
<dbReference type="GO" id="GO:0016787">
    <property type="term" value="F:hydrolase activity"/>
    <property type="evidence" value="ECO:0007669"/>
    <property type="project" value="UniProtKB-KW"/>
</dbReference>
<dbReference type="SUPFAM" id="SSF88723">
    <property type="entry name" value="PIN domain-like"/>
    <property type="match status" value="1"/>
</dbReference>
<keyword evidence="4" id="KW-0460">Magnesium</keyword>
<organism evidence="7 8">
    <name type="scientific">Lactococcus termiticola</name>
    <dbReference type="NCBI Taxonomy" id="2169526"/>
    <lineage>
        <taxon>Bacteria</taxon>
        <taxon>Bacillati</taxon>
        <taxon>Bacillota</taxon>
        <taxon>Bacilli</taxon>
        <taxon>Lactobacillales</taxon>
        <taxon>Streptococcaceae</taxon>
        <taxon>Lactococcus</taxon>
    </lineage>
</organism>
<keyword evidence="3" id="KW-0378">Hydrolase</keyword>
<keyword evidence="2" id="KW-0540">Nuclease</keyword>
<evidence type="ECO:0000313" key="7">
    <source>
        <dbReference type="EMBL" id="GBG96522.1"/>
    </source>
</evidence>
<dbReference type="Gene3D" id="3.40.50.1010">
    <property type="entry name" value="5'-nuclease"/>
    <property type="match status" value="1"/>
</dbReference>
<keyword evidence="5" id="KW-1133">Transmembrane helix</keyword>